<evidence type="ECO:0000313" key="3">
    <source>
        <dbReference type="EMBL" id="KAA5548452.1"/>
    </source>
</evidence>
<reference evidence="3 4" key="1">
    <citation type="submission" date="2019-09" db="EMBL/GenBank/DDBJ databases">
        <title>Genome sequence and assembly of Adhaeribacter sp.</title>
        <authorList>
            <person name="Chhetri G."/>
        </authorList>
    </citation>
    <scope>NUCLEOTIDE SEQUENCE [LARGE SCALE GENOMIC DNA]</scope>
    <source>
        <strain evidence="3 4">DK36</strain>
    </source>
</reference>
<dbReference type="SUPFAM" id="SSF55961">
    <property type="entry name" value="Bet v1-like"/>
    <property type="match status" value="1"/>
</dbReference>
<evidence type="ECO:0000259" key="2">
    <source>
        <dbReference type="Pfam" id="PF08327"/>
    </source>
</evidence>
<evidence type="ECO:0000313" key="4">
    <source>
        <dbReference type="Proteomes" id="UP000323426"/>
    </source>
</evidence>
<dbReference type="EMBL" id="VWSF01000003">
    <property type="protein sequence ID" value="KAA5548452.1"/>
    <property type="molecule type" value="Genomic_DNA"/>
</dbReference>
<organism evidence="3 4">
    <name type="scientific">Adhaeribacter rhizoryzae</name>
    <dbReference type="NCBI Taxonomy" id="2607907"/>
    <lineage>
        <taxon>Bacteria</taxon>
        <taxon>Pseudomonadati</taxon>
        <taxon>Bacteroidota</taxon>
        <taxon>Cytophagia</taxon>
        <taxon>Cytophagales</taxon>
        <taxon>Hymenobacteraceae</taxon>
        <taxon>Adhaeribacter</taxon>
    </lineage>
</organism>
<keyword evidence="4" id="KW-1185">Reference proteome</keyword>
<proteinExistence type="inferred from homology"/>
<comment type="caution">
    <text evidence="3">The sequence shown here is derived from an EMBL/GenBank/DDBJ whole genome shotgun (WGS) entry which is preliminary data.</text>
</comment>
<dbReference type="AlphaFoldDB" id="A0A5M6DQC7"/>
<dbReference type="InterPro" id="IPR023393">
    <property type="entry name" value="START-like_dom_sf"/>
</dbReference>
<dbReference type="Gene3D" id="3.30.530.20">
    <property type="match status" value="1"/>
</dbReference>
<dbReference type="CDD" id="cd07814">
    <property type="entry name" value="SRPBCC_CalC_Aha1-like"/>
    <property type="match status" value="1"/>
</dbReference>
<dbReference type="Pfam" id="PF08327">
    <property type="entry name" value="AHSA1"/>
    <property type="match status" value="1"/>
</dbReference>
<comment type="similarity">
    <text evidence="1">Belongs to the AHA1 family.</text>
</comment>
<accession>A0A5M6DQC7</accession>
<evidence type="ECO:0000256" key="1">
    <source>
        <dbReference type="ARBA" id="ARBA00006817"/>
    </source>
</evidence>
<dbReference type="InterPro" id="IPR013538">
    <property type="entry name" value="ASHA1/2-like_C"/>
</dbReference>
<feature type="domain" description="Activator of Hsp90 ATPase homologue 1/2-like C-terminal" evidence="2">
    <location>
        <begin position="11"/>
        <end position="143"/>
    </location>
</feature>
<sequence length="146" mass="16628">MQTLKKSIQINAPKEKVWEVLLQDNYTRIWYAEFSEGTHGETDWQLGSKAKFMDSNNDGLVGTVVVNRPNEVISIKYDGFISGGKEDYESEGAQAMKGTRETYRLTENNGITQLAIELDTAEEYYLYMSSAWNKALEKIKVLAEQN</sequence>
<protein>
    <submittedName>
        <fullName evidence="3">SRPBCC domain-containing protein</fullName>
    </submittedName>
</protein>
<name>A0A5M6DQC7_9BACT</name>
<dbReference type="Proteomes" id="UP000323426">
    <property type="component" value="Unassembled WGS sequence"/>
</dbReference>
<gene>
    <name evidence="3" type="ORF">F0145_05845</name>
</gene>